<keyword evidence="6" id="KW-0547">Nucleotide-binding</keyword>
<dbReference type="GO" id="GO:1902626">
    <property type="term" value="P:assembly of large subunit precursor of preribosome"/>
    <property type="evidence" value="ECO:0007669"/>
    <property type="project" value="UniProtKB-UniRule"/>
</dbReference>
<dbReference type="Proteomes" id="UP000033664">
    <property type="component" value="Unassembled WGS sequence"/>
</dbReference>
<evidence type="ECO:0000256" key="3">
    <source>
        <dbReference type="ARBA" id="ARBA00022730"/>
    </source>
</evidence>
<reference evidence="6 7" key="1">
    <citation type="journal article" date="2015" name="BMC Genomics">
        <title>Genome mining reveals unlocked bioactive potential of marine Gram-negative bacteria.</title>
        <authorList>
            <person name="Machado H."/>
            <person name="Sonnenschein E.C."/>
            <person name="Melchiorsen J."/>
            <person name="Gram L."/>
        </authorList>
    </citation>
    <scope>NUCLEOTIDE SEQUENCE [LARGE SCALE GENOMIC DNA]</scope>
    <source>
        <strain evidence="6 7">S3137</strain>
    </source>
</reference>
<dbReference type="Gene3D" id="1.10.60.30">
    <property type="entry name" value="PSPTO4464-like domains"/>
    <property type="match status" value="2"/>
</dbReference>
<dbReference type="eggNOG" id="COG3028">
    <property type="taxonomic scope" value="Bacteria"/>
</dbReference>
<keyword evidence="4 5" id="KW-0694">RNA-binding</keyword>
<dbReference type="PANTHER" id="PTHR38101:SF1">
    <property type="entry name" value="UPF0307 PROTEIN YJGA"/>
    <property type="match status" value="1"/>
</dbReference>
<keyword evidence="1 5" id="KW-0963">Cytoplasm</keyword>
<dbReference type="PATRIC" id="fig|151081.8.peg.1542"/>
<dbReference type="GO" id="GO:0005829">
    <property type="term" value="C:cytosol"/>
    <property type="evidence" value="ECO:0007669"/>
    <property type="project" value="TreeGrafter"/>
</dbReference>
<comment type="function">
    <text evidence="5">Member of a network of 50S ribosomal subunit biogenesis factors which assembles along the 30S-50S interface, preventing incorrect 23S rRNA structures from forming. Promotes peptidyl transferase center (PTC) maturation.</text>
</comment>
<keyword evidence="2 5" id="KW-0690">Ribosome biogenesis</keyword>
<comment type="caution">
    <text evidence="6">The sequence shown here is derived from an EMBL/GenBank/DDBJ whole genome shotgun (WGS) entry which is preliminary data.</text>
</comment>
<comment type="subcellular location">
    <subcellularLocation>
        <location evidence="5">Cytoplasm</location>
    </subcellularLocation>
    <text evidence="5">Associates with late stage pre-50S ribosomal subunits.</text>
</comment>
<dbReference type="GeneID" id="58227219"/>
<dbReference type="SUPFAM" id="SSF158710">
    <property type="entry name" value="PSPTO4464-like"/>
    <property type="match status" value="1"/>
</dbReference>
<dbReference type="RefSeq" id="WP_045979155.1">
    <property type="nucleotide sequence ID" value="NZ_DJHQ01000047.1"/>
</dbReference>
<dbReference type="OrthoDB" id="5293604at2"/>
<evidence type="ECO:0000313" key="6">
    <source>
        <dbReference type="EMBL" id="KJZ01711.1"/>
    </source>
</evidence>
<dbReference type="GO" id="GO:0019843">
    <property type="term" value="F:rRNA binding"/>
    <property type="evidence" value="ECO:0007669"/>
    <property type="project" value="UniProtKB-UniRule"/>
</dbReference>
<dbReference type="GO" id="GO:0005524">
    <property type="term" value="F:ATP binding"/>
    <property type="evidence" value="ECO:0007669"/>
    <property type="project" value="UniProtKB-KW"/>
</dbReference>
<evidence type="ECO:0000256" key="4">
    <source>
        <dbReference type="ARBA" id="ARBA00022884"/>
    </source>
</evidence>
<dbReference type="NCBIfam" id="NF003593">
    <property type="entry name" value="PRK05255.1-1"/>
    <property type="match status" value="1"/>
</dbReference>
<evidence type="ECO:0000313" key="7">
    <source>
        <dbReference type="Proteomes" id="UP000033664"/>
    </source>
</evidence>
<dbReference type="InterPro" id="IPR006839">
    <property type="entry name" value="DarP"/>
</dbReference>
<evidence type="ECO:0000256" key="2">
    <source>
        <dbReference type="ARBA" id="ARBA00022517"/>
    </source>
</evidence>
<accession>A0A0F4PRC6</accession>
<comment type="similarity">
    <text evidence="5">Belongs to the DarP family.</text>
</comment>
<keyword evidence="6" id="KW-0067">ATP-binding</keyword>
<evidence type="ECO:0000256" key="1">
    <source>
        <dbReference type="ARBA" id="ARBA00022490"/>
    </source>
</evidence>
<dbReference type="Pfam" id="PF04751">
    <property type="entry name" value="DarP"/>
    <property type="match status" value="1"/>
</dbReference>
<dbReference type="EMBL" id="JXXZ01000002">
    <property type="protein sequence ID" value="KJZ01711.1"/>
    <property type="molecule type" value="Genomic_DNA"/>
</dbReference>
<dbReference type="HAMAP" id="MF_00765">
    <property type="entry name" value="DarP"/>
    <property type="match status" value="1"/>
</dbReference>
<protein>
    <recommendedName>
        <fullName evidence="5">Dual-action ribosomal maturation protein DarP</fullName>
    </recommendedName>
    <alternativeName>
        <fullName evidence="5">Large ribosomal subunit assembly factor DarP</fullName>
    </alternativeName>
</protein>
<name>A0A0F4PRC6_9GAMM</name>
<evidence type="ECO:0000256" key="5">
    <source>
        <dbReference type="HAMAP-Rule" id="MF_00765"/>
    </source>
</evidence>
<keyword evidence="3 5" id="KW-0699">rRNA-binding</keyword>
<sequence length="170" mass="19902">MAKSKQPEEEIIYVSKSELKRDAMEFHELGVEIANLSKKAREKLPLSNELVEAMNLADRLKEKKDAYRRHLNYIAKTLRGTDNVEDIHQAMAIITNKNNQKDVVINQIEQIRDELIAEGDSRLNPLLEQYPQLDRQRMRQIIRQASKEVKQEKPGKSHKELFQILKELML</sequence>
<dbReference type="CDD" id="cd16331">
    <property type="entry name" value="YjgA-like"/>
    <property type="match status" value="1"/>
</dbReference>
<dbReference type="InterPro" id="IPR023153">
    <property type="entry name" value="DarP_sf"/>
</dbReference>
<organism evidence="6 7">
    <name type="scientific">Pseudoalteromonas ruthenica</name>
    <dbReference type="NCBI Taxonomy" id="151081"/>
    <lineage>
        <taxon>Bacteria</taxon>
        <taxon>Pseudomonadati</taxon>
        <taxon>Pseudomonadota</taxon>
        <taxon>Gammaproteobacteria</taxon>
        <taxon>Alteromonadales</taxon>
        <taxon>Pseudoalteromonadaceae</taxon>
        <taxon>Pseudoalteromonas</taxon>
    </lineage>
</organism>
<dbReference type="GO" id="GO:0043022">
    <property type="term" value="F:ribosome binding"/>
    <property type="evidence" value="ECO:0007669"/>
    <property type="project" value="UniProtKB-UniRule"/>
</dbReference>
<proteinExistence type="inferred from homology"/>
<gene>
    <name evidence="5" type="primary">darP</name>
    <name evidence="6" type="ORF">TW72_01815</name>
</gene>
<keyword evidence="7" id="KW-1185">Reference proteome</keyword>
<dbReference type="PANTHER" id="PTHR38101">
    <property type="entry name" value="UPF0307 PROTEIN YJGA"/>
    <property type="match status" value="1"/>
</dbReference>
<dbReference type="PIRSF" id="PIRSF016183">
    <property type="entry name" value="UCP016183"/>
    <property type="match status" value="1"/>
</dbReference>
<dbReference type="AlphaFoldDB" id="A0A0F4PRC6"/>